<evidence type="ECO:0000256" key="2">
    <source>
        <dbReference type="RuleBase" id="RU369065"/>
    </source>
</evidence>
<accession>A0ABC8V6Y9</accession>
<name>A0ABC8V6Y9_9POAL</name>
<feature type="domain" description="Tify" evidence="4">
    <location>
        <begin position="202"/>
        <end position="237"/>
    </location>
</feature>
<dbReference type="Pfam" id="PF06200">
    <property type="entry name" value="tify"/>
    <property type="match status" value="1"/>
</dbReference>
<dbReference type="PROSITE" id="PS51320">
    <property type="entry name" value="TIFY"/>
    <property type="match status" value="1"/>
</dbReference>
<reference evidence="5" key="1">
    <citation type="submission" date="2024-10" db="EMBL/GenBank/DDBJ databases">
        <authorList>
            <person name="Ryan C."/>
        </authorList>
    </citation>
    <scope>NUCLEOTIDE SEQUENCE [LARGE SCALE GENOMIC DNA]</scope>
</reference>
<keyword evidence="2" id="KW-1184">Jasmonic acid signaling pathway</keyword>
<protein>
    <recommendedName>
        <fullName evidence="2">Protein TIFY</fullName>
    </recommendedName>
    <alternativeName>
        <fullName evidence="2">Jasmonate ZIM domain-containing protein</fullName>
    </alternativeName>
</protein>
<feature type="region of interest" description="Disordered" evidence="3">
    <location>
        <begin position="318"/>
        <end position="356"/>
    </location>
</feature>
<organism evidence="5 6">
    <name type="scientific">Urochloa decumbens</name>
    <dbReference type="NCBI Taxonomy" id="240449"/>
    <lineage>
        <taxon>Eukaryota</taxon>
        <taxon>Viridiplantae</taxon>
        <taxon>Streptophyta</taxon>
        <taxon>Embryophyta</taxon>
        <taxon>Tracheophyta</taxon>
        <taxon>Spermatophyta</taxon>
        <taxon>Magnoliopsida</taxon>
        <taxon>Liliopsida</taxon>
        <taxon>Poales</taxon>
        <taxon>Poaceae</taxon>
        <taxon>PACMAD clade</taxon>
        <taxon>Panicoideae</taxon>
        <taxon>Panicodae</taxon>
        <taxon>Paniceae</taxon>
        <taxon>Melinidinae</taxon>
        <taxon>Urochloa</taxon>
    </lineage>
</organism>
<feature type="compositionally biased region" description="Basic and acidic residues" evidence="3">
    <location>
        <begin position="336"/>
        <end position="356"/>
    </location>
</feature>
<proteinExistence type="inferred from homology"/>
<keyword evidence="2" id="KW-0539">Nucleus</keyword>
<comment type="domain">
    <text evidence="2">The jas domain is required for interaction with COI1.</text>
</comment>
<evidence type="ECO:0000256" key="3">
    <source>
        <dbReference type="SAM" id="MobiDB-lite"/>
    </source>
</evidence>
<sequence length="356" mass="37204">MELDLLGLGLPPAMAAAAGHGCEYTMHAVGARDVRLLFADHCALVSAGQRPDFVKAGSDDSPLRLAAAATEAHSPARGRMRRRPADTDDGDVPAPPANRLKPPSSSSSRKVRVPGAAGDRSPRASQLVFFRGMFPPAPGDLAATSQQAAQVQHAMAARTPPPPLLGVSALAAANGFGRPPPLAAAGPIFEGSAAASSSTDPDHHSTAPLTIIYAGSVRAFDSVPMEQAEKILFMTANEAQAAETPAFPQPDQPGAAIPSSSAAQMMMLLGLANANDSLLPKRTASLARFLHRRKQRVERAAAMPYPCGEVLPAQQQVDPSTAAYARDIEQPWASEDGPKSMKENHGEEAVNTDLKI</sequence>
<dbReference type="InterPro" id="IPR040390">
    <property type="entry name" value="TIFY/JAZ"/>
</dbReference>
<evidence type="ECO:0000313" key="6">
    <source>
        <dbReference type="Proteomes" id="UP001497457"/>
    </source>
</evidence>
<gene>
    <name evidence="5" type="ORF">URODEC1_LOCUS373</name>
</gene>
<dbReference type="GO" id="GO:2000022">
    <property type="term" value="P:regulation of jasmonic acid mediated signaling pathway"/>
    <property type="evidence" value="ECO:0007669"/>
    <property type="project" value="UniProtKB-UniRule"/>
</dbReference>
<dbReference type="EMBL" id="OZ075111">
    <property type="protein sequence ID" value="CAL4885211.1"/>
    <property type="molecule type" value="Genomic_DNA"/>
</dbReference>
<dbReference type="SMART" id="SM00979">
    <property type="entry name" value="TIFY"/>
    <property type="match status" value="1"/>
</dbReference>
<dbReference type="InterPro" id="IPR010399">
    <property type="entry name" value="Tify_dom"/>
</dbReference>
<comment type="similarity">
    <text evidence="1 2">Belongs to the TIFY/JAZ family.</text>
</comment>
<evidence type="ECO:0000256" key="1">
    <source>
        <dbReference type="ARBA" id="ARBA00008614"/>
    </source>
</evidence>
<dbReference type="GO" id="GO:0005634">
    <property type="term" value="C:nucleus"/>
    <property type="evidence" value="ECO:0007669"/>
    <property type="project" value="UniProtKB-SubCell"/>
</dbReference>
<dbReference type="PANTHER" id="PTHR33077">
    <property type="entry name" value="PROTEIN TIFY 4A-RELATED-RELATED"/>
    <property type="match status" value="1"/>
</dbReference>
<dbReference type="PANTHER" id="PTHR33077:SF129">
    <property type="entry name" value="PROTEIN TIFY"/>
    <property type="match status" value="1"/>
</dbReference>
<evidence type="ECO:0000259" key="4">
    <source>
        <dbReference type="PROSITE" id="PS51320"/>
    </source>
</evidence>
<dbReference type="GO" id="GO:0009611">
    <property type="term" value="P:response to wounding"/>
    <property type="evidence" value="ECO:0007669"/>
    <property type="project" value="UniProtKB-UniRule"/>
</dbReference>
<evidence type="ECO:0000313" key="5">
    <source>
        <dbReference type="EMBL" id="CAL4885211.1"/>
    </source>
</evidence>
<dbReference type="AlphaFoldDB" id="A0ABC8V6Y9"/>
<dbReference type="Proteomes" id="UP001497457">
    <property type="component" value="Chromosome 1b"/>
</dbReference>
<comment type="subcellular location">
    <subcellularLocation>
        <location evidence="2">Nucleus</location>
    </subcellularLocation>
</comment>
<dbReference type="GO" id="GO:0031347">
    <property type="term" value="P:regulation of defense response"/>
    <property type="evidence" value="ECO:0007669"/>
    <property type="project" value="UniProtKB-UniRule"/>
</dbReference>
<keyword evidence="6" id="KW-1185">Reference proteome</keyword>
<feature type="region of interest" description="Disordered" evidence="3">
    <location>
        <begin position="66"/>
        <end position="122"/>
    </location>
</feature>
<comment type="function">
    <text evidence="2">Repressor of jasmonate responses.</text>
</comment>